<evidence type="ECO:0000313" key="8">
    <source>
        <dbReference type="EMBL" id="MDC4241833.1"/>
    </source>
</evidence>
<dbReference type="InterPro" id="IPR015421">
    <property type="entry name" value="PyrdxlP-dep_Trfase_major"/>
</dbReference>
<dbReference type="PANTHER" id="PTHR46383">
    <property type="entry name" value="ASPARTATE AMINOTRANSFERASE"/>
    <property type="match status" value="1"/>
</dbReference>
<evidence type="ECO:0000259" key="7">
    <source>
        <dbReference type="Pfam" id="PF00155"/>
    </source>
</evidence>
<evidence type="ECO:0000256" key="2">
    <source>
        <dbReference type="ARBA" id="ARBA00007441"/>
    </source>
</evidence>
<organism evidence="8 9">
    <name type="scientific">Clostridium tertium</name>
    <dbReference type="NCBI Taxonomy" id="1559"/>
    <lineage>
        <taxon>Bacteria</taxon>
        <taxon>Bacillati</taxon>
        <taxon>Bacillota</taxon>
        <taxon>Clostridia</taxon>
        <taxon>Eubacteriales</taxon>
        <taxon>Clostridiaceae</taxon>
        <taxon>Clostridium</taxon>
    </lineage>
</organism>
<comment type="similarity">
    <text evidence="2 6">Belongs to the class-I pyridoxal-phosphate-dependent aminotransferase family.</text>
</comment>
<dbReference type="AlphaFoldDB" id="A0A9X3XMF0"/>
<evidence type="ECO:0000256" key="6">
    <source>
        <dbReference type="RuleBase" id="RU000481"/>
    </source>
</evidence>
<evidence type="ECO:0000256" key="1">
    <source>
        <dbReference type="ARBA" id="ARBA00001933"/>
    </source>
</evidence>
<proteinExistence type="inferred from homology"/>
<dbReference type="InterPro" id="IPR015424">
    <property type="entry name" value="PyrdxlP-dep_Trfase"/>
</dbReference>
<dbReference type="EC" id="2.6.1.-" evidence="6"/>
<dbReference type="Pfam" id="PF00155">
    <property type="entry name" value="Aminotran_1_2"/>
    <property type="match status" value="1"/>
</dbReference>
<dbReference type="CDD" id="cd00609">
    <property type="entry name" value="AAT_like"/>
    <property type="match status" value="1"/>
</dbReference>
<keyword evidence="3 6" id="KW-0032">Aminotransferase</keyword>
<gene>
    <name evidence="8" type="ORF">NE398_16990</name>
</gene>
<dbReference type="EMBL" id="JAMRYU010000020">
    <property type="protein sequence ID" value="MDC4241833.1"/>
    <property type="molecule type" value="Genomic_DNA"/>
</dbReference>
<comment type="caution">
    <text evidence="8">The sequence shown here is derived from an EMBL/GenBank/DDBJ whole genome shotgun (WGS) entry which is preliminary data.</text>
</comment>
<evidence type="ECO:0000256" key="5">
    <source>
        <dbReference type="ARBA" id="ARBA00022898"/>
    </source>
</evidence>
<dbReference type="GO" id="GO:0008483">
    <property type="term" value="F:transaminase activity"/>
    <property type="evidence" value="ECO:0007669"/>
    <property type="project" value="UniProtKB-KW"/>
</dbReference>
<protein>
    <recommendedName>
        <fullName evidence="6">Aminotransferase</fullName>
        <ecNumber evidence="6">2.6.1.-</ecNumber>
    </recommendedName>
</protein>
<evidence type="ECO:0000256" key="4">
    <source>
        <dbReference type="ARBA" id="ARBA00022679"/>
    </source>
</evidence>
<dbReference type="GO" id="GO:0006520">
    <property type="term" value="P:amino acid metabolic process"/>
    <property type="evidence" value="ECO:0007669"/>
    <property type="project" value="InterPro"/>
</dbReference>
<evidence type="ECO:0000313" key="9">
    <source>
        <dbReference type="Proteomes" id="UP001141183"/>
    </source>
</evidence>
<dbReference type="GO" id="GO:0030170">
    <property type="term" value="F:pyridoxal phosphate binding"/>
    <property type="evidence" value="ECO:0007669"/>
    <property type="project" value="InterPro"/>
</dbReference>
<sequence length="378" mass="43066">MNENLNNVKISGIRRFFNKVKKVDGAISLTLGEPDFKTPKEIKYGMIKAIEEDKTVYTDNFGLLELRKEISTYLNRRGINYSMEEICITVGGSEALYSSISSLINKNDKVLIPNPSYPAYENIVNILGGEVISYNLNNDFSINFNELNELLKKEDIKYMVLSYPCNPTGAVLKKNEYNKLIDLIRRYNLIVVTDEIYEAFCYDNYYSVAMCNEIKENIIYIGGFSKMFSITGIRIGFIAAAEKYLKEIAKVHQYNVSCTNSIGQYGVLEGLKYGLYNVEKMKEEFINRKTYVENRLTAMGLKCFSPSGAFYIFPSIKQFNISSEEFCENLLKEEKVACVPGSAFGSGGEGYVRISYCYSIEELEIALNSLEKYINTLY</sequence>
<dbReference type="InterPro" id="IPR004839">
    <property type="entry name" value="Aminotransferase_I/II_large"/>
</dbReference>
<dbReference type="SUPFAM" id="SSF53383">
    <property type="entry name" value="PLP-dependent transferases"/>
    <property type="match status" value="1"/>
</dbReference>
<comment type="cofactor">
    <cofactor evidence="1 6">
        <name>pyridoxal 5'-phosphate</name>
        <dbReference type="ChEBI" id="CHEBI:597326"/>
    </cofactor>
</comment>
<keyword evidence="9" id="KW-1185">Reference proteome</keyword>
<dbReference type="InterPro" id="IPR050596">
    <property type="entry name" value="AspAT/PAT-like"/>
</dbReference>
<evidence type="ECO:0000256" key="3">
    <source>
        <dbReference type="ARBA" id="ARBA00022576"/>
    </source>
</evidence>
<dbReference type="Proteomes" id="UP001141183">
    <property type="component" value="Unassembled WGS sequence"/>
</dbReference>
<dbReference type="Gene3D" id="3.90.1150.10">
    <property type="entry name" value="Aspartate Aminotransferase, domain 1"/>
    <property type="match status" value="1"/>
</dbReference>
<dbReference type="PANTHER" id="PTHR46383:SF4">
    <property type="entry name" value="AMINOTRANSFERASE"/>
    <property type="match status" value="1"/>
</dbReference>
<keyword evidence="5" id="KW-0663">Pyridoxal phosphate</keyword>
<name>A0A9X3XMF0_9CLOT</name>
<keyword evidence="4 6" id="KW-0808">Transferase</keyword>
<accession>A0A9X3XMF0</accession>
<dbReference type="InterPro" id="IPR015422">
    <property type="entry name" value="PyrdxlP-dep_Trfase_small"/>
</dbReference>
<dbReference type="RefSeq" id="WP_250454974.1">
    <property type="nucleotide sequence ID" value="NZ_JALDMI010000002.1"/>
</dbReference>
<reference evidence="8" key="1">
    <citation type="submission" date="2022-05" db="EMBL/GenBank/DDBJ databases">
        <title>Draft genome sequence of Clostridium tertium strain CP3 isolated from Peru.</title>
        <authorList>
            <person name="Hurtado R."/>
            <person name="Lima L."/>
            <person name="Sousa T."/>
            <person name="Jaiswal A.K."/>
            <person name="Tiwari S."/>
            <person name="Maturrano L."/>
            <person name="Brenig B."/>
            <person name="Azevedo V."/>
        </authorList>
    </citation>
    <scope>NUCLEOTIDE SEQUENCE</scope>
    <source>
        <strain evidence="8">CP3</strain>
    </source>
</reference>
<dbReference type="InterPro" id="IPR004838">
    <property type="entry name" value="NHTrfase_class1_PyrdxlP-BS"/>
</dbReference>
<dbReference type="PROSITE" id="PS00105">
    <property type="entry name" value="AA_TRANSFER_CLASS_1"/>
    <property type="match status" value="1"/>
</dbReference>
<dbReference type="Gene3D" id="3.40.640.10">
    <property type="entry name" value="Type I PLP-dependent aspartate aminotransferase-like (Major domain)"/>
    <property type="match status" value="1"/>
</dbReference>
<feature type="domain" description="Aminotransferase class I/classII large" evidence="7">
    <location>
        <begin position="27"/>
        <end position="370"/>
    </location>
</feature>